<dbReference type="Gene3D" id="1.25.40.280">
    <property type="entry name" value="alix/aip1 like domains"/>
    <property type="match status" value="1"/>
</dbReference>
<dbReference type="Proteomes" id="UP001482620">
    <property type="component" value="Unassembled WGS sequence"/>
</dbReference>
<sequence length="145" mass="16382">MREFSHLIQLASGAFSHIKDTVLSALNREPTMDICPETVGTLSTIMLAQAQEVFFLKATSDRMKDAVIAKLANQAADYYGEAFKQCQYKDNLPKVSNQNTHEVTWGYHDTAGGAFPVSRVFGVTKTYRRWTLYDVVLCARFFLNM</sequence>
<dbReference type="Pfam" id="PF03097">
    <property type="entry name" value="BRO1"/>
    <property type="match status" value="1"/>
</dbReference>
<dbReference type="EMBL" id="JAHRIQ010087191">
    <property type="protein sequence ID" value="MEQ2249887.1"/>
    <property type="molecule type" value="Genomic_DNA"/>
</dbReference>
<gene>
    <name evidence="2" type="primary">PDCD6IP_2</name>
    <name evidence="2" type="ORF">ILYODFUR_034232</name>
</gene>
<proteinExistence type="predicted"/>
<dbReference type="PANTHER" id="PTHR23030">
    <property type="entry name" value="PCD6 INTERACTING PROTEIN-RELATED"/>
    <property type="match status" value="1"/>
</dbReference>
<keyword evidence="3" id="KW-1185">Reference proteome</keyword>
<dbReference type="PROSITE" id="PS51180">
    <property type="entry name" value="BRO1"/>
    <property type="match status" value="1"/>
</dbReference>
<comment type="caution">
    <text evidence="2">The sequence shown here is derived from an EMBL/GenBank/DDBJ whole genome shotgun (WGS) entry which is preliminary data.</text>
</comment>
<dbReference type="InterPro" id="IPR004328">
    <property type="entry name" value="BRO1_dom"/>
</dbReference>
<name>A0ABV0UXI3_9TELE</name>
<evidence type="ECO:0000313" key="2">
    <source>
        <dbReference type="EMBL" id="MEQ2249887.1"/>
    </source>
</evidence>
<organism evidence="2 3">
    <name type="scientific">Ilyodon furcidens</name>
    <name type="common">goldbreast splitfin</name>
    <dbReference type="NCBI Taxonomy" id="33524"/>
    <lineage>
        <taxon>Eukaryota</taxon>
        <taxon>Metazoa</taxon>
        <taxon>Chordata</taxon>
        <taxon>Craniata</taxon>
        <taxon>Vertebrata</taxon>
        <taxon>Euteleostomi</taxon>
        <taxon>Actinopterygii</taxon>
        <taxon>Neopterygii</taxon>
        <taxon>Teleostei</taxon>
        <taxon>Neoteleostei</taxon>
        <taxon>Acanthomorphata</taxon>
        <taxon>Ovalentaria</taxon>
        <taxon>Atherinomorphae</taxon>
        <taxon>Cyprinodontiformes</taxon>
        <taxon>Goodeidae</taxon>
        <taxon>Ilyodon</taxon>
    </lineage>
</organism>
<protein>
    <submittedName>
        <fullName evidence="2">Rhophilin, Rho GTPase binding protein</fullName>
    </submittedName>
</protein>
<dbReference type="PANTHER" id="PTHR23030:SF39">
    <property type="entry name" value="PROGRAMMED CELL DEATH 6-INTERACTING PROTEIN"/>
    <property type="match status" value="1"/>
</dbReference>
<feature type="domain" description="BRO1" evidence="1">
    <location>
        <begin position="1"/>
        <end position="145"/>
    </location>
</feature>
<dbReference type="InterPro" id="IPR038499">
    <property type="entry name" value="BRO1_sf"/>
</dbReference>
<evidence type="ECO:0000313" key="3">
    <source>
        <dbReference type="Proteomes" id="UP001482620"/>
    </source>
</evidence>
<evidence type="ECO:0000259" key="1">
    <source>
        <dbReference type="PROSITE" id="PS51180"/>
    </source>
</evidence>
<reference evidence="2 3" key="1">
    <citation type="submission" date="2021-06" db="EMBL/GenBank/DDBJ databases">
        <authorList>
            <person name="Palmer J.M."/>
        </authorList>
    </citation>
    <scope>NUCLEOTIDE SEQUENCE [LARGE SCALE GENOMIC DNA]</scope>
    <source>
        <strain evidence="3">if_2019</strain>
        <tissue evidence="2">Muscle</tissue>
    </source>
</reference>
<accession>A0ABV0UXI3</accession>